<dbReference type="SUPFAM" id="SSF48726">
    <property type="entry name" value="Immunoglobulin"/>
    <property type="match status" value="2"/>
</dbReference>
<feature type="transmembrane region" description="Helical" evidence="1">
    <location>
        <begin position="242"/>
        <end position="265"/>
    </location>
</feature>
<evidence type="ECO:0000313" key="4">
    <source>
        <dbReference type="EMBL" id="AAD30534.1"/>
    </source>
</evidence>
<proteinExistence type="predicted"/>
<keyword evidence="1" id="KW-0472">Membrane</keyword>
<feature type="domain" description="Human herpesvirus K1 glycoprotein C-terminal" evidence="2">
    <location>
        <begin position="195"/>
        <end position="302"/>
    </location>
</feature>
<dbReference type="Pfam" id="PF11049">
    <property type="entry name" value="KSHV_K1"/>
    <property type="match status" value="1"/>
</dbReference>
<gene>
    <name evidence="4" type="primary">K1-D1</name>
</gene>
<organism evidence="4">
    <name type="scientific">Human herpesvirus 8</name>
    <name type="common">HHV-8</name>
    <name type="synonym">Kaposi's sarcoma-associated herpesvirus</name>
    <dbReference type="NCBI Taxonomy" id="37296"/>
    <lineage>
        <taxon>Viruses</taxon>
        <taxon>Duplodnaviria</taxon>
        <taxon>Heunggongvirae</taxon>
        <taxon>Peploviricota</taxon>
        <taxon>Herviviricetes</taxon>
        <taxon>Herpesvirales</taxon>
        <taxon>Orthoherpesviridae</taxon>
        <taxon>Gammaherpesvirinae</taxon>
        <taxon>Rhadinovirus</taxon>
        <taxon>Rhadinovirus humangamma8</taxon>
    </lineage>
</organism>
<sequence>MFLYVVCSLAVCFPGLLSLHLSVSPQFCPAVLSTSYTLTCLSDASLPISWYCNGTRLLRITGATLTIPSLTGNFTCVDHSGLSHSIWIQRYPPPVLQTLCAQPSTTVTCGQRVSLHCSTSANTVTIWRLQNEGHQPVSQTYYYNFTLMNQTQGCYTCSNGLSSRMSNRICFWAPCANITPETDTVSVRSTTGFKTHTVSVRSTTGFTTFSTNRLVNIIPATTHAVVVVEKVKSLHPHIEVPFLVFMTLVALIGTMCGILGTIIFAHCQKQSDSNKTVQQQLRDYYSLHDFNTEDYTQPVDWY</sequence>
<dbReference type="Pfam" id="PF02960">
    <property type="entry name" value="K1"/>
    <property type="match status" value="1"/>
</dbReference>
<evidence type="ECO:0000256" key="1">
    <source>
        <dbReference type="SAM" id="Phobius"/>
    </source>
</evidence>
<keyword evidence="1" id="KW-1133">Transmembrane helix</keyword>
<evidence type="ECO:0000259" key="2">
    <source>
        <dbReference type="Pfam" id="PF02960"/>
    </source>
</evidence>
<keyword evidence="4" id="KW-0675">Receptor</keyword>
<dbReference type="InterPro" id="IPR021022">
    <property type="entry name" value="HHSV-8_K1_cytoplasmic_dom"/>
</dbReference>
<name>Q9WHI3_HHV8</name>
<accession>Q9WHI3</accession>
<reference evidence="4" key="2">
    <citation type="journal article" date="1999" name="J. Virol.">
        <title>High-level variability in the ORF-K1 membrane protein gene at the left end of the Kaposi's sarcoma-associated herpesvirus genome defines four major virus subtypes and multiple variants or clades in different human populations.</title>
        <authorList>
            <person name="Zong J.C."/>
            <person name="Ciufo D.M."/>
            <person name="Alcendor D.J."/>
            <person name="Wan X."/>
            <person name="Nicholas J."/>
            <person name="Browning P.J."/>
            <person name="Rady P.L."/>
            <person name="Tyring S.K."/>
            <person name="Orenstein J.M."/>
            <person name="Rabkin C.S."/>
            <person name="Su I.J."/>
            <person name="Powell K.F."/>
            <person name="Croxson M."/>
            <person name="Foreman K.E."/>
            <person name="Nickoloff B.J."/>
            <person name="Alkan S."/>
            <person name="Hayward G.S."/>
        </authorList>
    </citation>
    <scope>NUCLEOTIDE SEQUENCE</scope>
    <source>
        <strain evidence="4">TKS10</strain>
    </source>
</reference>
<evidence type="ECO:0000259" key="3">
    <source>
        <dbReference type="Pfam" id="PF11049"/>
    </source>
</evidence>
<dbReference type="EMBL" id="AF133043">
    <property type="protein sequence ID" value="AAD30534.1"/>
    <property type="molecule type" value="Genomic_DNA"/>
</dbReference>
<keyword evidence="1" id="KW-0812">Transmembrane</keyword>
<reference evidence="4" key="1">
    <citation type="journal article" date="1998" name="J. Natl. Cancer Inst. Monogr.">
        <title>Novel organizational features, captured cellular genes, and strain variability within the genome of KSHV/HHV8.</title>
        <authorList>
            <person name="Nicholas J."/>
            <person name="Zong J.C."/>
            <person name="Alcendor D.J."/>
            <person name="Ciufo D.M."/>
            <person name="Poole L.J."/>
            <person name="Sarisky R.T."/>
            <person name="Chiou C.J."/>
            <person name="Zhang X."/>
            <person name="Wan X."/>
            <person name="Guo H.G."/>
            <person name="Reitz M.S."/>
            <person name="Hayward G.S."/>
        </authorList>
    </citation>
    <scope>NUCLEOTIDE SEQUENCE</scope>
    <source>
        <strain evidence="4">TKS10</strain>
    </source>
</reference>
<organismHost>
    <name type="scientific">Homo sapiens</name>
    <name type="common">Human</name>
    <dbReference type="NCBI Taxonomy" id="9606"/>
</organismHost>
<protein>
    <submittedName>
        <fullName evidence="4">Transforming membrane receptor-like protein</fullName>
    </submittedName>
</protein>
<feature type="domain" description="Human herpes virus-8 Protein K1 cytoplasmic" evidence="3">
    <location>
        <begin position="36"/>
        <end position="106"/>
    </location>
</feature>
<dbReference type="InterPro" id="IPR036179">
    <property type="entry name" value="Ig-like_dom_sf"/>
</dbReference>
<dbReference type="InterPro" id="IPR004121">
    <property type="entry name" value="K1_C"/>
</dbReference>